<dbReference type="EMBL" id="JBHSLD010000012">
    <property type="protein sequence ID" value="MFC5381786.1"/>
    <property type="molecule type" value="Genomic_DNA"/>
</dbReference>
<dbReference type="PANTHER" id="PTHR11839">
    <property type="entry name" value="UDP/ADP-SUGAR PYROPHOSPHATASE"/>
    <property type="match status" value="1"/>
</dbReference>
<evidence type="ECO:0000313" key="5">
    <source>
        <dbReference type="Proteomes" id="UP001596122"/>
    </source>
</evidence>
<organism evidence="4 5">
    <name type="scientific">Aquipuribacter nitratireducens</name>
    <dbReference type="NCBI Taxonomy" id="650104"/>
    <lineage>
        <taxon>Bacteria</taxon>
        <taxon>Bacillati</taxon>
        <taxon>Actinomycetota</taxon>
        <taxon>Actinomycetes</taxon>
        <taxon>Micrococcales</taxon>
        <taxon>Intrasporangiaceae</taxon>
        <taxon>Aquipuribacter</taxon>
    </lineage>
</organism>
<dbReference type="RefSeq" id="WP_340271610.1">
    <property type="nucleotide sequence ID" value="NZ_JBBEOG010000013.1"/>
</dbReference>
<evidence type="ECO:0000313" key="4">
    <source>
        <dbReference type="EMBL" id="MFC5381786.1"/>
    </source>
</evidence>
<reference evidence="5" key="1">
    <citation type="journal article" date="2019" name="Int. J. Syst. Evol. Microbiol.">
        <title>The Global Catalogue of Microorganisms (GCM) 10K type strain sequencing project: providing services to taxonomists for standard genome sequencing and annotation.</title>
        <authorList>
            <consortium name="The Broad Institute Genomics Platform"/>
            <consortium name="The Broad Institute Genome Sequencing Center for Infectious Disease"/>
            <person name="Wu L."/>
            <person name="Ma J."/>
        </authorList>
    </citation>
    <scope>NUCLEOTIDE SEQUENCE [LARGE SCALE GENOMIC DNA]</scope>
    <source>
        <strain evidence="5">CCUG 43114</strain>
    </source>
</reference>
<gene>
    <name evidence="4" type="ORF">ACFPJ6_13430</name>
</gene>
<accession>A0ABW0GUD4</accession>
<comment type="caution">
    <text evidence="4">The sequence shown here is derived from an EMBL/GenBank/DDBJ whole genome shotgun (WGS) entry which is preliminary data.</text>
</comment>
<name>A0ABW0GUD4_9MICO</name>
<dbReference type="PROSITE" id="PS51462">
    <property type="entry name" value="NUDIX"/>
    <property type="match status" value="1"/>
</dbReference>
<dbReference type="Gene3D" id="3.90.79.10">
    <property type="entry name" value="Nucleoside Triphosphate Pyrophosphohydrolase"/>
    <property type="match status" value="1"/>
</dbReference>
<keyword evidence="5" id="KW-1185">Reference proteome</keyword>
<dbReference type="Pfam" id="PF00293">
    <property type="entry name" value="NUDIX"/>
    <property type="match status" value="1"/>
</dbReference>
<keyword evidence="1" id="KW-0378">Hydrolase</keyword>
<dbReference type="InterPro" id="IPR000086">
    <property type="entry name" value="NUDIX_hydrolase_dom"/>
</dbReference>
<evidence type="ECO:0000256" key="2">
    <source>
        <dbReference type="SAM" id="MobiDB-lite"/>
    </source>
</evidence>
<protein>
    <submittedName>
        <fullName evidence="4">NUDIX domain-containing protein</fullName>
    </submittedName>
</protein>
<evidence type="ECO:0000259" key="3">
    <source>
        <dbReference type="PROSITE" id="PS51462"/>
    </source>
</evidence>
<feature type="domain" description="Nudix hydrolase" evidence="3">
    <location>
        <begin position="42"/>
        <end position="182"/>
    </location>
</feature>
<dbReference type="SUPFAM" id="SSF55811">
    <property type="entry name" value="Nudix"/>
    <property type="match status" value="1"/>
</dbReference>
<proteinExistence type="predicted"/>
<feature type="region of interest" description="Disordered" evidence="2">
    <location>
        <begin position="194"/>
        <end position="231"/>
    </location>
</feature>
<dbReference type="CDD" id="cd24158">
    <property type="entry name" value="NUDIX_ADPRase_Rv1700"/>
    <property type="match status" value="1"/>
</dbReference>
<evidence type="ECO:0000256" key="1">
    <source>
        <dbReference type="ARBA" id="ARBA00022801"/>
    </source>
</evidence>
<dbReference type="InterPro" id="IPR015797">
    <property type="entry name" value="NUDIX_hydrolase-like_dom_sf"/>
</dbReference>
<sequence>MPEDVYRPRPVVRRERLHDGMKWDVVRDTFTFDDADVRREYLLHPGAVSVLAIDEQERVLLLCQYRHPVRHELWELPAGLLDEPDEPPVEAARRELWEEVDLRAGRYDVLVDFFNSPGGSDEAQRVFLARDVELVPEGERFHRTAEEAGIVTEWFPLDDVVADVLAGRLQNPGLVVAVLAADAARRAGWRTLRPVDAPWPAHPRSWPQPRTDGPADGPSDGPPGGPADAAG</sequence>
<dbReference type="PANTHER" id="PTHR11839:SF31">
    <property type="entry name" value="ADP-RIBOSE PYROPHOSPHATASE"/>
    <property type="match status" value="1"/>
</dbReference>
<dbReference type="Proteomes" id="UP001596122">
    <property type="component" value="Unassembled WGS sequence"/>
</dbReference>